<sequence length="365" mass="37763">MAQSANISTLIIGGGPAGSAAAITLARAGMTPHLVERQSTPQNGVCGGFLGWDAIAALEELGIDPWSLGAHRITGFRLVSSSRCVEAVLPGIAAGVSRRTLDSALIEAAATAGAVVSRGRTARAVDPLTRNVRFDDGETLTAEALFLGVGKHELRGMARDFSVSSVGLRTTLPASSALHDALAHRVELHLFNDGYAGLLLQEDGSINLCLSVSRARLAAAGNVPALLEQLKREAPLLAERLSSTPPAHFDAIAGVPYGWRAQASHHGIFRIGDQSAVIASLAGDGIAIALTSGTSAAKALLASGPEAAPAWQCKWRRECSRPVDVAETLRQGAAAPLTRSALMTLLHLAPRLGTGAAALTRVRKG</sequence>
<dbReference type="PANTHER" id="PTHR42685">
    <property type="entry name" value="GERANYLGERANYL DIPHOSPHATE REDUCTASE"/>
    <property type="match status" value="1"/>
</dbReference>
<feature type="domain" description="FAD-binding" evidence="1">
    <location>
        <begin position="8"/>
        <end position="65"/>
    </location>
</feature>
<dbReference type="InterPro" id="IPR050407">
    <property type="entry name" value="Geranylgeranyl_reductase"/>
</dbReference>
<keyword evidence="3" id="KW-1185">Reference proteome</keyword>
<dbReference type="InterPro" id="IPR002938">
    <property type="entry name" value="FAD-bd"/>
</dbReference>
<dbReference type="EC" id="1.-.-.-" evidence="2"/>
<reference evidence="3" key="1">
    <citation type="journal article" date="2019" name="Int. J. Syst. Evol. Microbiol.">
        <title>The Global Catalogue of Microorganisms (GCM) 10K type strain sequencing project: providing services to taxonomists for standard genome sequencing and annotation.</title>
        <authorList>
            <consortium name="The Broad Institute Genomics Platform"/>
            <consortium name="The Broad Institute Genome Sequencing Center for Infectious Disease"/>
            <person name="Wu L."/>
            <person name="Ma J."/>
        </authorList>
    </citation>
    <scope>NUCLEOTIDE SEQUENCE [LARGE SCALE GENOMIC DNA]</scope>
    <source>
        <strain evidence="3">NBRC 103632</strain>
    </source>
</reference>
<dbReference type="PANTHER" id="PTHR42685:SF22">
    <property type="entry name" value="CONDITIONED MEDIUM FACTOR RECEPTOR 1"/>
    <property type="match status" value="1"/>
</dbReference>
<name>A0ABV9F1F3_9SPHN</name>
<protein>
    <submittedName>
        <fullName evidence="2">NAD(P)/FAD-dependent oxidoreductase</fullName>
        <ecNumber evidence="2">1.-.-.-</ecNumber>
    </submittedName>
</protein>
<evidence type="ECO:0000313" key="3">
    <source>
        <dbReference type="Proteomes" id="UP001595957"/>
    </source>
</evidence>
<gene>
    <name evidence="2" type="ORF">ACFO3E_12620</name>
</gene>
<dbReference type="PRINTS" id="PR00368">
    <property type="entry name" value="FADPNR"/>
</dbReference>
<dbReference type="SUPFAM" id="SSF51905">
    <property type="entry name" value="FAD/NAD(P)-binding domain"/>
    <property type="match status" value="1"/>
</dbReference>
<dbReference type="InterPro" id="IPR036188">
    <property type="entry name" value="FAD/NAD-bd_sf"/>
</dbReference>
<dbReference type="Proteomes" id="UP001595957">
    <property type="component" value="Unassembled WGS sequence"/>
</dbReference>
<evidence type="ECO:0000313" key="2">
    <source>
        <dbReference type="EMBL" id="MFC4595033.1"/>
    </source>
</evidence>
<dbReference type="Pfam" id="PF01494">
    <property type="entry name" value="FAD_binding_3"/>
    <property type="match status" value="1"/>
</dbReference>
<accession>A0ABV9F1F3</accession>
<evidence type="ECO:0000259" key="1">
    <source>
        <dbReference type="Pfam" id="PF01494"/>
    </source>
</evidence>
<dbReference type="PRINTS" id="PR00411">
    <property type="entry name" value="PNDRDTASEI"/>
</dbReference>
<dbReference type="GO" id="GO:0016491">
    <property type="term" value="F:oxidoreductase activity"/>
    <property type="evidence" value="ECO:0007669"/>
    <property type="project" value="UniProtKB-KW"/>
</dbReference>
<proteinExistence type="predicted"/>
<dbReference type="Gene3D" id="3.50.50.60">
    <property type="entry name" value="FAD/NAD(P)-binding domain"/>
    <property type="match status" value="1"/>
</dbReference>
<organism evidence="2 3">
    <name type="scientific">Sphingobium tyrosinilyticum</name>
    <dbReference type="NCBI Taxonomy" id="2715436"/>
    <lineage>
        <taxon>Bacteria</taxon>
        <taxon>Pseudomonadati</taxon>
        <taxon>Pseudomonadota</taxon>
        <taxon>Alphaproteobacteria</taxon>
        <taxon>Sphingomonadales</taxon>
        <taxon>Sphingomonadaceae</taxon>
        <taxon>Sphingobium</taxon>
    </lineage>
</organism>
<comment type="caution">
    <text evidence="2">The sequence shown here is derived from an EMBL/GenBank/DDBJ whole genome shotgun (WGS) entry which is preliminary data.</text>
</comment>
<dbReference type="EMBL" id="JBHSFZ010000025">
    <property type="protein sequence ID" value="MFC4595033.1"/>
    <property type="molecule type" value="Genomic_DNA"/>
</dbReference>
<keyword evidence="2" id="KW-0560">Oxidoreductase</keyword>
<dbReference type="RefSeq" id="WP_380805120.1">
    <property type="nucleotide sequence ID" value="NZ_JBHSFZ010000025.1"/>
</dbReference>